<evidence type="ECO:0000313" key="2">
    <source>
        <dbReference type="EMBL" id="ETW05685.1"/>
    </source>
</evidence>
<name>A0A024UHK6_9STRA</name>
<dbReference type="EMBL" id="KI913956">
    <property type="protein sequence ID" value="ETW05685.1"/>
    <property type="molecule type" value="Genomic_DNA"/>
</dbReference>
<reference evidence="2" key="1">
    <citation type="submission" date="2013-12" db="EMBL/GenBank/DDBJ databases">
        <title>The Genome Sequence of Aphanomyces invadans NJM9701.</title>
        <authorList>
            <consortium name="The Broad Institute Genomics Platform"/>
            <person name="Russ C."/>
            <person name="Tyler B."/>
            <person name="van West P."/>
            <person name="Dieguez-Uribeondo J."/>
            <person name="Young S.K."/>
            <person name="Zeng Q."/>
            <person name="Gargeya S."/>
            <person name="Fitzgerald M."/>
            <person name="Abouelleil A."/>
            <person name="Alvarado L."/>
            <person name="Chapman S.B."/>
            <person name="Gainer-Dewar J."/>
            <person name="Goldberg J."/>
            <person name="Griggs A."/>
            <person name="Gujja S."/>
            <person name="Hansen M."/>
            <person name="Howarth C."/>
            <person name="Imamovic A."/>
            <person name="Ireland A."/>
            <person name="Larimer J."/>
            <person name="McCowan C."/>
            <person name="Murphy C."/>
            <person name="Pearson M."/>
            <person name="Poon T.W."/>
            <person name="Priest M."/>
            <person name="Roberts A."/>
            <person name="Saif S."/>
            <person name="Shea T."/>
            <person name="Sykes S."/>
            <person name="Wortman J."/>
            <person name="Nusbaum C."/>
            <person name="Birren B."/>
        </authorList>
    </citation>
    <scope>NUCLEOTIDE SEQUENCE [LARGE SCALE GENOMIC DNA]</scope>
    <source>
        <strain evidence="2">NJM9701</strain>
    </source>
</reference>
<dbReference type="AlphaFoldDB" id="A0A024UHK6"/>
<organism evidence="2">
    <name type="scientific">Aphanomyces invadans</name>
    <dbReference type="NCBI Taxonomy" id="157072"/>
    <lineage>
        <taxon>Eukaryota</taxon>
        <taxon>Sar</taxon>
        <taxon>Stramenopiles</taxon>
        <taxon>Oomycota</taxon>
        <taxon>Saprolegniomycetes</taxon>
        <taxon>Saprolegniales</taxon>
        <taxon>Verrucalvaceae</taxon>
        <taxon>Aphanomyces</taxon>
    </lineage>
</organism>
<protein>
    <submittedName>
        <fullName evidence="2">Uncharacterized protein</fullName>
    </submittedName>
</protein>
<feature type="region of interest" description="Disordered" evidence="1">
    <location>
        <begin position="1"/>
        <end position="30"/>
    </location>
</feature>
<dbReference type="VEuPathDB" id="FungiDB:H310_03404"/>
<sequence length="103" mass="11248">MSKGNAAEDQFFAASDDRKPMAARTHANTTNMQTNVMAQLFVVGRCRRRHATSTPVHVVTIAYARNESDDDAVATSKMSVHLVRLNVPPMATAAYMRKAVAPT</sequence>
<gene>
    <name evidence="2" type="ORF">H310_03404</name>
</gene>
<accession>A0A024UHK6</accession>
<dbReference type="RefSeq" id="XP_008865462.1">
    <property type="nucleotide sequence ID" value="XM_008867240.1"/>
</dbReference>
<dbReference type="GeneID" id="20080454"/>
<evidence type="ECO:0000256" key="1">
    <source>
        <dbReference type="SAM" id="MobiDB-lite"/>
    </source>
</evidence>
<proteinExistence type="predicted"/>